<dbReference type="AlphaFoldDB" id="A0A0A1FBG9"/>
<protein>
    <submittedName>
        <fullName evidence="3">Xanthan biosynthesis glycosyltransferase GumM</fullName>
    </submittedName>
</protein>
<keyword evidence="4" id="KW-1185">Reference proteome</keyword>
<gene>
    <name evidence="3" type="primary">gumM</name>
    <name evidence="3" type="ORF">LT85_2935</name>
</gene>
<sequence length="246" mass="27889">MAEKNVIPIAGFPVVKTTTPVLSRYLLRTMWINKKMTLFFANTNFIVQCRHLLDKMKNMSVTIVNDGVGMDIAAYLFRRDAFKENLNGTDFIPYFLSGANISMRVFMLGGKPEMLGKAAEYVRTTLKQEVVGTCDGYGGLAKDRAVLVELINNAQAEMVLVALGNPMQEEWILANRQALDANVVIGVGALFDFWSGDKPRAPRLVQRIHLEWLYRLCIEPRRLVRRYTVDIVKFLLLCRKYSGESS</sequence>
<dbReference type="PANTHER" id="PTHR34136">
    <property type="match status" value="1"/>
</dbReference>
<dbReference type="KEGG" id="care:LT85_2935"/>
<dbReference type="RefSeq" id="WP_253273556.1">
    <property type="nucleotide sequence ID" value="NZ_CP009962.1"/>
</dbReference>
<accession>A0A0A1FBG9</accession>
<dbReference type="STRING" id="279058.LT85_2935"/>
<dbReference type="HOGENOM" id="CLU_063203_1_0_4"/>
<dbReference type="GO" id="GO:0016758">
    <property type="term" value="F:hexosyltransferase activity"/>
    <property type="evidence" value="ECO:0007669"/>
    <property type="project" value="TreeGrafter"/>
</dbReference>
<reference evidence="4" key="1">
    <citation type="journal article" date="2014" name="Soil Biol. Biochem.">
        <title>Structure and function of bacterial communities in ageing soils: Insights from the Mendocino ecological staircase.</title>
        <authorList>
            <person name="Uroz S."/>
            <person name="Tech J.J."/>
            <person name="Sawaya N.A."/>
            <person name="Frey-Klett P."/>
            <person name="Leveau J.H.J."/>
        </authorList>
    </citation>
    <scope>NUCLEOTIDE SEQUENCE [LARGE SCALE GENOMIC DNA]</scope>
    <source>
        <strain evidence="4">Cal35</strain>
    </source>
</reference>
<proteinExistence type="predicted"/>
<dbReference type="CDD" id="cd06533">
    <property type="entry name" value="Glyco_transf_WecG_TagA"/>
    <property type="match status" value="1"/>
</dbReference>
<name>A0A0A1FBG9_9BURK</name>
<dbReference type="PANTHER" id="PTHR34136:SF1">
    <property type="entry name" value="UDP-N-ACETYL-D-MANNOSAMINURONIC ACID TRANSFERASE"/>
    <property type="match status" value="1"/>
</dbReference>
<dbReference type="Proteomes" id="UP000030302">
    <property type="component" value="Chromosome"/>
</dbReference>
<dbReference type="InterPro" id="IPR004629">
    <property type="entry name" value="WecG_TagA_CpsF"/>
</dbReference>
<keyword evidence="1" id="KW-0328">Glycosyltransferase</keyword>
<evidence type="ECO:0000256" key="2">
    <source>
        <dbReference type="ARBA" id="ARBA00022679"/>
    </source>
</evidence>
<evidence type="ECO:0000256" key="1">
    <source>
        <dbReference type="ARBA" id="ARBA00022676"/>
    </source>
</evidence>
<organism evidence="3 4">
    <name type="scientific">Collimonas arenae</name>
    <dbReference type="NCBI Taxonomy" id="279058"/>
    <lineage>
        <taxon>Bacteria</taxon>
        <taxon>Pseudomonadati</taxon>
        <taxon>Pseudomonadota</taxon>
        <taxon>Betaproteobacteria</taxon>
        <taxon>Burkholderiales</taxon>
        <taxon>Oxalobacteraceae</taxon>
        <taxon>Collimonas</taxon>
    </lineage>
</organism>
<dbReference type="Pfam" id="PF03808">
    <property type="entry name" value="Glyco_tran_WecG"/>
    <property type="match status" value="1"/>
</dbReference>
<dbReference type="EMBL" id="CP009962">
    <property type="protein sequence ID" value="AIY42093.1"/>
    <property type="molecule type" value="Genomic_DNA"/>
</dbReference>
<evidence type="ECO:0000313" key="3">
    <source>
        <dbReference type="EMBL" id="AIY42093.1"/>
    </source>
</evidence>
<evidence type="ECO:0000313" key="4">
    <source>
        <dbReference type="Proteomes" id="UP000030302"/>
    </source>
</evidence>
<dbReference type="NCBIfam" id="TIGR00696">
    <property type="entry name" value="wecG_tagA_cpsF"/>
    <property type="match status" value="1"/>
</dbReference>
<keyword evidence="2 3" id="KW-0808">Transferase</keyword>